<accession>A0A8T3BYY2</accession>
<keyword evidence="4" id="KW-1185">Reference proteome</keyword>
<dbReference type="AlphaFoldDB" id="A0A8T3BYY2"/>
<dbReference type="InterPro" id="IPR040376">
    <property type="entry name" value="At4g28100-like"/>
</dbReference>
<dbReference type="OrthoDB" id="764087at2759"/>
<keyword evidence="1" id="KW-1133">Transmembrane helix</keyword>
<organism evidence="3 4">
    <name type="scientific">Dendrobium nobile</name>
    <name type="common">Orchid</name>
    <dbReference type="NCBI Taxonomy" id="94219"/>
    <lineage>
        <taxon>Eukaryota</taxon>
        <taxon>Viridiplantae</taxon>
        <taxon>Streptophyta</taxon>
        <taxon>Embryophyta</taxon>
        <taxon>Tracheophyta</taxon>
        <taxon>Spermatophyta</taxon>
        <taxon>Magnoliopsida</taxon>
        <taxon>Liliopsida</taxon>
        <taxon>Asparagales</taxon>
        <taxon>Orchidaceae</taxon>
        <taxon>Epidendroideae</taxon>
        <taxon>Malaxideae</taxon>
        <taxon>Dendrobiinae</taxon>
        <taxon>Dendrobium</taxon>
    </lineage>
</organism>
<protein>
    <recommendedName>
        <fullName evidence="2">SPARK domain-containing protein</fullName>
    </recommendedName>
</protein>
<evidence type="ECO:0000256" key="1">
    <source>
        <dbReference type="SAM" id="Phobius"/>
    </source>
</evidence>
<keyword evidence="1" id="KW-0472">Membrane</keyword>
<dbReference type="Proteomes" id="UP000829196">
    <property type="component" value="Unassembled WGS sequence"/>
</dbReference>
<name>A0A8T3BYY2_DENNO</name>
<feature type="domain" description="SPARK" evidence="2">
    <location>
        <begin position="110"/>
        <end position="276"/>
    </location>
</feature>
<feature type="transmembrane region" description="Helical" evidence="1">
    <location>
        <begin position="367"/>
        <end position="384"/>
    </location>
</feature>
<proteinExistence type="predicted"/>
<dbReference type="Pfam" id="PF19160">
    <property type="entry name" value="SPARK"/>
    <property type="match status" value="1"/>
</dbReference>
<sequence length="385" mass="40922">MYVVPQKLNPTKRYPPLSKLTLRSTISGCPLKLPIVPRNRGRTSEERNEMLQLSLSFIILASQISIMRALPLQLDPDPAAIQPSVVFPTASPLTTIPAFPEQSAVTSGGSACPLDLSDDLIAGISASCSPRHRRPATRARCCPSLAAGLYSAYANSTLSAASYSRGNLPELPDDSESCASAAERTITARGVELPRVNTTCGAAYCYCGIRLRRLSCSFAAVAAASGVVGVQDKWAPPGAWARRLKKDCAIPGLAGCSLCLRALNELKGTAGNDSSKDRESVTPRDNDCQLMGLTWLLSRNRTRYLQTATAVLRAFMAAESGATGSSGAEVWPAVCHHTREEMPIAVGSSEIGDDGYNDLSAAAAQPPILLLMGYALLYVAFFLGR</sequence>
<evidence type="ECO:0000313" key="4">
    <source>
        <dbReference type="Proteomes" id="UP000829196"/>
    </source>
</evidence>
<dbReference type="PANTHER" id="PTHR34056:SF1">
    <property type="entry name" value="GPI-ANCHORED PROTEIN"/>
    <property type="match status" value="1"/>
</dbReference>
<comment type="caution">
    <text evidence="3">The sequence shown here is derived from an EMBL/GenBank/DDBJ whole genome shotgun (WGS) entry which is preliminary data.</text>
</comment>
<reference evidence="3" key="1">
    <citation type="journal article" date="2022" name="Front. Genet.">
        <title>Chromosome-Scale Assembly of the Dendrobium nobile Genome Provides Insights Into the Molecular Mechanism of the Biosynthesis of the Medicinal Active Ingredient of Dendrobium.</title>
        <authorList>
            <person name="Xu Q."/>
            <person name="Niu S.-C."/>
            <person name="Li K.-L."/>
            <person name="Zheng P.-J."/>
            <person name="Zhang X.-J."/>
            <person name="Jia Y."/>
            <person name="Liu Y."/>
            <person name="Niu Y.-X."/>
            <person name="Yu L.-H."/>
            <person name="Chen D.-F."/>
            <person name="Zhang G.-Q."/>
        </authorList>
    </citation>
    <scope>NUCLEOTIDE SEQUENCE</scope>
    <source>
        <tissue evidence="3">Leaf</tissue>
    </source>
</reference>
<dbReference type="InterPro" id="IPR043891">
    <property type="entry name" value="SPARK"/>
</dbReference>
<evidence type="ECO:0000313" key="3">
    <source>
        <dbReference type="EMBL" id="KAI0522325.1"/>
    </source>
</evidence>
<dbReference type="PANTHER" id="PTHR34056">
    <property type="entry name" value="GPI-ANCHORED PROTEIN"/>
    <property type="match status" value="1"/>
</dbReference>
<dbReference type="EMBL" id="JAGYWB010000005">
    <property type="protein sequence ID" value="KAI0522325.1"/>
    <property type="molecule type" value="Genomic_DNA"/>
</dbReference>
<keyword evidence="1" id="KW-0812">Transmembrane</keyword>
<gene>
    <name evidence="3" type="ORF">KFK09_004703</name>
</gene>
<evidence type="ECO:0000259" key="2">
    <source>
        <dbReference type="Pfam" id="PF19160"/>
    </source>
</evidence>